<dbReference type="Proteomes" id="UP001177003">
    <property type="component" value="Chromosome 1"/>
</dbReference>
<evidence type="ECO:0000313" key="2">
    <source>
        <dbReference type="Proteomes" id="UP001177003"/>
    </source>
</evidence>
<sequence>MERNRVVRRICRLMQECENEGVGAIPGYDNSWLDGSDFIDGRCPINGEEEWERKRETKLGKGKGRIQPKPTSEFTNRLHHKSLVSNMATTFLPYWSRCFPVSPSPLSTAYQFRLLRCFDFRITQFYRRD</sequence>
<dbReference type="AlphaFoldDB" id="A0AA35VCP1"/>
<dbReference type="EMBL" id="OX465077">
    <property type="protein sequence ID" value="CAI9266468.1"/>
    <property type="molecule type" value="Genomic_DNA"/>
</dbReference>
<name>A0AA35VCP1_LACSI</name>
<evidence type="ECO:0000313" key="1">
    <source>
        <dbReference type="EMBL" id="CAI9266468.1"/>
    </source>
</evidence>
<accession>A0AA35VCP1</accession>
<protein>
    <submittedName>
        <fullName evidence="1">Uncharacterized protein</fullName>
    </submittedName>
</protein>
<keyword evidence="2" id="KW-1185">Reference proteome</keyword>
<gene>
    <name evidence="1" type="ORF">LSALG_LOCUS7023</name>
</gene>
<proteinExistence type="predicted"/>
<reference evidence="1" key="1">
    <citation type="submission" date="2023-04" db="EMBL/GenBank/DDBJ databases">
        <authorList>
            <person name="Vijverberg K."/>
            <person name="Xiong W."/>
            <person name="Schranz E."/>
        </authorList>
    </citation>
    <scope>NUCLEOTIDE SEQUENCE</scope>
</reference>
<organism evidence="1 2">
    <name type="scientific">Lactuca saligna</name>
    <name type="common">Willowleaf lettuce</name>
    <dbReference type="NCBI Taxonomy" id="75948"/>
    <lineage>
        <taxon>Eukaryota</taxon>
        <taxon>Viridiplantae</taxon>
        <taxon>Streptophyta</taxon>
        <taxon>Embryophyta</taxon>
        <taxon>Tracheophyta</taxon>
        <taxon>Spermatophyta</taxon>
        <taxon>Magnoliopsida</taxon>
        <taxon>eudicotyledons</taxon>
        <taxon>Gunneridae</taxon>
        <taxon>Pentapetalae</taxon>
        <taxon>asterids</taxon>
        <taxon>campanulids</taxon>
        <taxon>Asterales</taxon>
        <taxon>Asteraceae</taxon>
        <taxon>Cichorioideae</taxon>
        <taxon>Cichorieae</taxon>
        <taxon>Lactucinae</taxon>
        <taxon>Lactuca</taxon>
    </lineage>
</organism>